<sequence length="352" mass="40862">MNENKSSFNSDGVERNDTNFPEFSAEKFVDELLTEGEKFTCDETSDSYNDHFEIPPFYDESLYKKGQDFIHNNITSFLVTSLFGLLALGCRPTLKLLILTQKSCTPLKAYKRYLATNLYMQDWYNHDFKPGSKSWRALGIVRKMHNSASKLGHQKLDYRINQMEMAITQFGFIGFAVVRGKYIGLYEASEEDLKGVIHLWRVIGYALGIEDRFNICRESVKETKEIFEELLKRVFIPGMQQIGEDYYDSAEALVGGLQGMTPGLRLDVLLHLLHMVMDGHNDITKSAKDHLAPLDESGLAKLKLLMNIQWAMQYRVFRFFIDKFYYSMIWCWRNFPIAAYWKFGIKDAKIKI</sequence>
<dbReference type="Proteomes" id="UP001153737">
    <property type="component" value="Chromosome 4"/>
</dbReference>
<dbReference type="OrthoDB" id="6361347at2759"/>
<gene>
    <name evidence="1" type="ORF">PHAECO_LOCUS8353</name>
</gene>
<keyword evidence="2" id="KW-1185">Reference proteome</keyword>
<evidence type="ECO:0000313" key="2">
    <source>
        <dbReference type="Proteomes" id="UP001153737"/>
    </source>
</evidence>
<dbReference type="AlphaFoldDB" id="A0A9P0GVT4"/>
<proteinExistence type="predicted"/>
<evidence type="ECO:0008006" key="3">
    <source>
        <dbReference type="Google" id="ProtNLM"/>
    </source>
</evidence>
<name>A0A9P0GVT4_PHACE</name>
<dbReference type="PANTHER" id="PTHR37159">
    <property type="entry name" value="GH11867P"/>
    <property type="match status" value="1"/>
</dbReference>
<organism evidence="1 2">
    <name type="scientific">Phaedon cochleariae</name>
    <name type="common">Mustard beetle</name>
    <dbReference type="NCBI Taxonomy" id="80249"/>
    <lineage>
        <taxon>Eukaryota</taxon>
        <taxon>Metazoa</taxon>
        <taxon>Ecdysozoa</taxon>
        <taxon>Arthropoda</taxon>
        <taxon>Hexapoda</taxon>
        <taxon>Insecta</taxon>
        <taxon>Pterygota</taxon>
        <taxon>Neoptera</taxon>
        <taxon>Endopterygota</taxon>
        <taxon>Coleoptera</taxon>
        <taxon>Polyphaga</taxon>
        <taxon>Cucujiformia</taxon>
        <taxon>Chrysomeloidea</taxon>
        <taxon>Chrysomelidae</taxon>
        <taxon>Chrysomelinae</taxon>
        <taxon>Chrysomelini</taxon>
        <taxon>Phaedon</taxon>
    </lineage>
</organism>
<protein>
    <recommendedName>
        <fullName evidence="3">ER-bound oxygenase mpaB/mpaB'/Rubber oxygenase catalytic domain-containing protein</fullName>
    </recommendedName>
</protein>
<evidence type="ECO:0000313" key="1">
    <source>
        <dbReference type="EMBL" id="CAH1164152.1"/>
    </source>
</evidence>
<dbReference type="EMBL" id="OU896710">
    <property type="protein sequence ID" value="CAH1164152.1"/>
    <property type="molecule type" value="Genomic_DNA"/>
</dbReference>
<reference evidence="1" key="1">
    <citation type="submission" date="2022-01" db="EMBL/GenBank/DDBJ databases">
        <authorList>
            <person name="King R."/>
        </authorList>
    </citation>
    <scope>NUCLEOTIDE SEQUENCE</scope>
</reference>
<reference evidence="1" key="2">
    <citation type="submission" date="2022-10" db="EMBL/GenBank/DDBJ databases">
        <authorList>
            <consortium name="ENA_rothamsted_submissions"/>
            <consortium name="culmorum"/>
            <person name="King R."/>
        </authorList>
    </citation>
    <scope>NUCLEOTIDE SEQUENCE</scope>
</reference>
<dbReference type="PANTHER" id="PTHR37159:SF1">
    <property type="entry name" value="GH11867P"/>
    <property type="match status" value="1"/>
</dbReference>
<accession>A0A9P0GVT4</accession>